<accession>N9EYV2</accession>
<evidence type="ECO:0000313" key="2">
    <source>
        <dbReference type="EMBL" id="ENW00170.1"/>
    </source>
</evidence>
<evidence type="ECO:0000313" key="3">
    <source>
        <dbReference type="Proteomes" id="UP000013251"/>
    </source>
</evidence>
<comment type="caution">
    <text evidence="2">The sequence shown here is derived from an EMBL/GenBank/DDBJ whole genome shotgun (WGS) entry which is preliminary data.</text>
</comment>
<dbReference type="OrthoDB" id="6713271at2"/>
<dbReference type="AlphaFoldDB" id="N9EYV2"/>
<feature type="compositionally biased region" description="Low complexity" evidence="1">
    <location>
        <begin position="39"/>
        <end position="50"/>
    </location>
</feature>
<keyword evidence="3" id="KW-1185">Reference proteome</keyword>
<gene>
    <name evidence="2" type="ORF">F938_00814</name>
</gene>
<dbReference type="PATRIC" id="fig|1217650.3.peg.780"/>
<name>N9EYV2_ACIBZ</name>
<evidence type="ECO:0000256" key="1">
    <source>
        <dbReference type="SAM" id="MobiDB-lite"/>
    </source>
</evidence>
<sequence>MCGGGLGKVFSTVTDAIGLTNTKQASQGYDAQAAETDAKNAAQEAQNQAKAQRKKRQASEVLTSTDQNQKKTTLGGG</sequence>
<protein>
    <submittedName>
        <fullName evidence="2">Uncharacterized protein</fullName>
    </submittedName>
</protein>
<reference evidence="2 3" key="1">
    <citation type="submission" date="2013-02" db="EMBL/GenBank/DDBJ databases">
        <title>The Genome Sequence of Acinetobacter bereziniae CIP 70.12.</title>
        <authorList>
            <consortium name="The Broad Institute Genome Sequencing Platform"/>
            <consortium name="The Broad Institute Genome Sequencing Center for Infectious Disease"/>
            <person name="Cerqueira G."/>
            <person name="Feldgarden M."/>
            <person name="Courvalin P."/>
            <person name="Perichon B."/>
            <person name="Grillot-Courvalin C."/>
            <person name="Clermont D."/>
            <person name="Rocha E."/>
            <person name="Yoon E.-J."/>
            <person name="Nemec A."/>
            <person name="Walker B."/>
            <person name="Young S.K."/>
            <person name="Zeng Q."/>
            <person name="Gargeya S."/>
            <person name="Fitzgerald M."/>
            <person name="Haas B."/>
            <person name="Abouelleil A."/>
            <person name="Alvarado L."/>
            <person name="Arachchi H.M."/>
            <person name="Berlin A.M."/>
            <person name="Chapman S.B."/>
            <person name="Dewar J."/>
            <person name="Goldberg J."/>
            <person name="Griggs A."/>
            <person name="Gujja S."/>
            <person name="Hansen M."/>
            <person name="Howarth C."/>
            <person name="Imamovic A."/>
            <person name="Larimer J."/>
            <person name="McCowan C."/>
            <person name="Murphy C."/>
            <person name="Neiman D."/>
            <person name="Pearson M."/>
            <person name="Priest M."/>
            <person name="Roberts A."/>
            <person name="Saif S."/>
            <person name="Shea T."/>
            <person name="Sisk P."/>
            <person name="Sykes S."/>
            <person name="Wortman J."/>
            <person name="Nusbaum C."/>
            <person name="Birren B."/>
        </authorList>
    </citation>
    <scope>NUCLEOTIDE SEQUENCE [LARGE SCALE GENOMIC DNA]</scope>
    <source>
        <strain evidence="2 3">CIP 70.12</strain>
    </source>
</reference>
<dbReference type="Proteomes" id="UP000013251">
    <property type="component" value="Unassembled WGS sequence"/>
</dbReference>
<proteinExistence type="predicted"/>
<organism evidence="2 3">
    <name type="scientific">Acinetobacter bereziniae LMG 1003 = CIP 70.12</name>
    <dbReference type="NCBI Taxonomy" id="981324"/>
    <lineage>
        <taxon>Bacteria</taxon>
        <taxon>Pseudomonadati</taxon>
        <taxon>Pseudomonadota</taxon>
        <taxon>Gammaproteobacteria</taxon>
        <taxon>Moraxellales</taxon>
        <taxon>Moraxellaceae</taxon>
        <taxon>Acinetobacter</taxon>
    </lineage>
</organism>
<dbReference type="HOGENOM" id="CLU_198722_0_0_6"/>
<dbReference type="EMBL" id="APQG01000015">
    <property type="protein sequence ID" value="ENW00170.1"/>
    <property type="molecule type" value="Genomic_DNA"/>
</dbReference>
<feature type="compositionally biased region" description="Polar residues" evidence="1">
    <location>
        <begin position="60"/>
        <end position="77"/>
    </location>
</feature>
<dbReference type="RefSeq" id="WP_005029630.1">
    <property type="nucleotide sequence ID" value="NZ_KB849755.1"/>
</dbReference>
<feature type="region of interest" description="Disordered" evidence="1">
    <location>
        <begin position="30"/>
        <end position="77"/>
    </location>
</feature>